<dbReference type="FunFam" id="3.40.50.300:FF:001195">
    <property type="entry name" value="DNA repair protein rad50"/>
    <property type="match status" value="1"/>
</dbReference>
<dbReference type="GO" id="GO:0000794">
    <property type="term" value="C:condensed nuclear chromosome"/>
    <property type="evidence" value="ECO:0007669"/>
    <property type="project" value="TreeGrafter"/>
</dbReference>
<evidence type="ECO:0000256" key="4">
    <source>
        <dbReference type="ARBA" id="ARBA00009439"/>
    </source>
</evidence>
<evidence type="ECO:0000256" key="5">
    <source>
        <dbReference type="ARBA" id="ARBA00017893"/>
    </source>
</evidence>
<comment type="subcellular location">
    <subcellularLocation>
        <location evidence="3">Chromosome</location>
    </subcellularLocation>
    <subcellularLocation>
        <location evidence="2">Nucleus</location>
    </subcellularLocation>
</comment>
<dbReference type="SUPFAM" id="SSF52540">
    <property type="entry name" value="P-loop containing nucleoside triphosphate hydrolases"/>
    <property type="match status" value="1"/>
</dbReference>
<dbReference type="NCBIfam" id="TIGR00606">
    <property type="entry name" value="rad50"/>
    <property type="match status" value="1"/>
</dbReference>
<dbReference type="FunFam" id="3.40.50.300:FF:000947">
    <property type="entry name" value="DNA repair protein RAD50"/>
    <property type="match status" value="1"/>
</dbReference>
<evidence type="ECO:0000256" key="7">
    <source>
        <dbReference type="ARBA" id="ARBA00022723"/>
    </source>
</evidence>
<evidence type="ECO:0000256" key="6">
    <source>
        <dbReference type="ARBA" id="ARBA00022454"/>
    </source>
</evidence>
<evidence type="ECO:0000256" key="14">
    <source>
        <dbReference type="ARBA" id="ARBA00049360"/>
    </source>
</evidence>
<keyword evidence="9" id="KW-0378">Hydrolase</keyword>
<dbReference type="Pfam" id="PF13476">
    <property type="entry name" value="AAA_23"/>
    <property type="match status" value="1"/>
</dbReference>
<keyword evidence="12" id="KW-0234">DNA repair</keyword>
<feature type="coiled-coil region" evidence="15">
    <location>
        <begin position="222"/>
        <end position="322"/>
    </location>
</feature>
<comment type="similarity">
    <text evidence="4">Belongs to the SMC family. RAD50 subfamily.</text>
</comment>
<comment type="cofactor">
    <cofactor evidence="1">
        <name>Zn(2+)</name>
        <dbReference type="ChEBI" id="CHEBI:29105"/>
    </cofactor>
</comment>
<evidence type="ECO:0000256" key="9">
    <source>
        <dbReference type="ARBA" id="ARBA00022801"/>
    </source>
</evidence>
<evidence type="ECO:0000256" key="1">
    <source>
        <dbReference type="ARBA" id="ARBA00001947"/>
    </source>
</evidence>
<dbReference type="GO" id="GO:0030870">
    <property type="term" value="C:Mre11 complex"/>
    <property type="evidence" value="ECO:0007669"/>
    <property type="project" value="InterPro"/>
</dbReference>
<accession>A0A4P9ZVY8</accession>
<keyword evidence="6" id="KW-0158">Chromosome</keyword>
<reference evidence="19" key="1">
    <citation type="journal article" date="2018" name="Nat. Microbiol.">
        <title>Leveraging single-cell genomics to expand the fungal tree of life.</title>
        <authorList>
            <person name="Ahrendt S.R."/>
            <person name="Quandt C.A."/>
            <person name="Ciobanu D."/>
            <person name="Clum A."/>
            <person name="Salamov A."/>
            <person name="Andreopoulos B."/>
            <person name="Cheng J.F."/>
            <person name="Woyke T."/>
            <person name="Pelin A."/>
            <person name="Henrissat B."/>
            <person name="Reynolds N.K."/>
            <person name="Benny G.L."/>
            <person name="Smith M.E."/>
            <person name="James T.Y."/>
            <person name="Grigoriev I.V."/>
        </authorList>
    </citation>
    <scope>NUCLEOTIDE SEQUENCE [LARGE SCALE GENOMIC DNA]</scope>
    <source>
        <strain evidence="19">RSA 468</strain>
    </source>
</reference>
<dbReference type="GO" id="GO:0046872">
    <property type="term" value="F:metal ion binding"/>
    <property type="evidence" value="ECO:0007669"/>
    <property type="project" value="UniProtKB-KW"/>
</dbReference>
<evidence type="ECO:0000256" key="15">
    <source>
        <dbReference type="SAM" id="Coils"/>
    </source>
</evidence>
<evidence type="ECO:0000256" key="3">
    <source>
        <dbReference type="ARBA" id="ARBA00004286"/>
    </source>
</evidence>
<dbReference type="Gene3D" id="3.40.50.300">
    <property type="entry name" value="P-loop containing nucleotide triphosphate hydrolases"/>
    <property type="match status" value="2"/>
</dbReference>
<dbReference type="Proteomes" id="UP000268162">
    <property type="component" value="Unassembled WGS sequence"/>
</dbReference>
<feature type="domain" description="Rad50/SbcC-type AAA" evidence="17">
    <location>
        <begin position="6"/>
        <end position="222"/>
    </location>
</feature>
<dbReference type="GO" id="GO:0000722">
    <property type="term" value="P:telomere maintenance via recombination"/>
    <property type="evidence" value="ECO:0007669"/>
    <property type="project" value="TreeGrafter"/>
</dbReference>
<dbReference type="GO" id="GO:0016887">
    <property type="term" value="F:ATP hydrolysis activity"/>
    <property type="evidence" value="ECO:0007669"/>
    <property type="project" value="InterPro"/>
</dbReference>
<proteinExistence type="inferred from homology"/>
<evidence type="ECO:0000313" key="19">
    <source>
        <dbReference type="Proteomes" id="UP000268162"/>
    </source>
</evidence>
<dbReference type="GO" id="GO:0006302">
    <property type="term" value="P:double-strand break repair"/>
    <property type="evidence" value="ECO:0007669"/>
    <property type="project" value="InterPro"/>
</dbReference>
<dbReference type="PANTHER" id="PTHR18867:SF12">
    <property type="entry name" value="DNA REPAIR PROTEIN RAD50"/>
    <property type="match status" value="1"/>
</dbReference>
<keyword evidence="10" id="KW-0862">Zinc</keyword>
<keyword evidence="7" id="KW-0479">Metal-binding</keyword>
<feature type="coiled-coil region" evidence="15">
    <location>
        <begin position="796"/>
        <end position="860"/>
    </location>
</feature>
<evidence type="ECO:0000313" key="18">
    <source>
        <dbReference type="EMBL" id="RKP36820.1"/>
    </source>
</evidence>
<sequence>MSSIEKLMIRGIRSFDPDTPSVIDFFTPLTIIVGHNGSGKTTIIECLKYATTGELPPNSKGGAFIHDPKLFRAPDTKAQIKLKFNNVNRQPLICTRSMQLTITKTKSMSQKTLENLLVKINPNDPTKNVSLSTRCADLDLEIPIQLGVSKAILQNVIFCHQEESNWPLAEPAVVKKKFDEIFASSRYTKALDSIKAIRKDQTVEIKLDQQHLSHIQENRSKAERVRLNLMHTEEKLALFEEQTRAQDKALREILERITALKQIQEQVTFHKGILAQLQNEVLIYTGNLRHLKQNMTIMGEPIEEIKRLSESQEDVHREIQRETKLLDRKVADNEAKIAEYRTSLTQLFSKKGRVEAEIQEHTRQIGQLAELLHRLRDIYELELSFIDPAEASAEALVGPSDQLTQLRQVKSLKRAQLKKKNRELEVEIQAQLAHHESMLNETVQKMAFIEKQKATLASQVKRNTQTILNLVVDGSKVQALRETLQTHQADLAAFRAEVAAGSLATNISETHAALQACETRLDHLNREMRSLSGMADRRAKLALLMTQLESQQLDSTALLEQLAKAGRDIPDLPSSDPKAASSLIGQAHVSIRQMESDIRTNDQSTAMIQAQMAEKDSQETTLRKTQAELKVPMEEADQLTKEHGSLFSIQRRVDDITVLLNRSGGSESVLKLLSHEKSRTVCCPLCRKSIKTPEEDEEFDLNLNRLLIGSPQQTVKLETELDQIQGILRRMKAGKAAAEEFAKNKGTLLVLQSYAERAKLSLEEIVQQTTELDDKIGSAKTRISALEGLVSLGDRLATAERAVNNTQVEVDKLKAQLASSGSTLTFDECQSQAELASAEKKSLEHKLAQLNRDQVSQQEKDQSLKILILQVEQNLQTLQFQLVERQKLEAESALAQRDLEGLCGELKNLQLQQTERNQQLLVERETLNQHRESSRTAEEAAEEDLRQLSEHLLTIRSIRDRLSRFIQDGVADHLRDCLAEIGQIETHIAECEEDMAANTDRLADLDRRALDLDAFTKQLRDNIEYHEYLDRITHLETKIQETEATLAQHRETAQAHISGHSRNHAHRPGDNPTTDWEPELAALQEEHAALTAKGAGIQGEMKQLQAQRRQYRMELDTDFPNVDTQFRDQLIKFKTTELANQDLDKYAKALDTAIMKFHSLKMAEINKIIRDLWMHTYQGNDIDTIEIRSDCENARGNRSYNYRVVMIKQGIELDMRGRSSAGQRVLACLIIRLGLAESFGTNCGILALDEPTTNLDQANIESLADGLSHIIRARRQQHNFQLIVITHDESFVELLGRSDYTDHYWRVFKNENKM</sequence>
<feature type="coiled-coil region" evidence="15">
    <location>
        <begin position="988"/>
        <end position="1052"/>
    </location>
</feature>
<name>A0A4P9ZVY8_9FUNG</name>
<dbReference type="GO" id="GO:0003691">
    <property type="term" value="F:double-stranded telomeric DNA binding"/>
    <property type="evidence" value="ECO:0007669"/>
    <property type="project" value="TreeGrafter"/>
</dbReference>
<dbReference type="GO" id="GO:0043047">
    <property type="term" value="F:single-stranded telomeric DNA binding"/>
    <property type="evidence" value="ECO:0007669"/>
    <property type="project" value="TreeGrafter"/>
</dbReference>
<dbReference type="InterPro" id="IPR027417">
    <property type="entry name" value="P-loop_NTPase"/>
</dbReference>
<dbReference type="PANTHER" id="PTHR18867">
    <property type="entry name" value="RAD50"/>
    <property type="match status" value="1"/>
</dbReference>
<evidence type="ECO:0000256" key="11">
    <source>
        <dbReference type="ARBA" id="ARBA00023054"/>
    </source>
</evidence>
<feature type="region of interest" description="Disordered" evidence="16">
    <location>
        <begin position="1053"/>
        <end position="1076"/>
    </location>
</feature>
<keyword evidence="19" id="KW-1185">Reference proteome</keyword>
<keyword evidence="13" id="KW-0539">Nucleus</keyword>
<dbReference type="InterPro" id="IPR004584">
    <property type="entry name" value="Rad50_eukaryotes"/>
</dbReference>
<feature type="coiled-coil region" evidence="15">
    <location>
        <begin position="477"/>
        <end position="534"/>
    </location>
</feature>
<keyword evidence="11 15" id="KW-0175">Coiled coil</keyword>
<organism evidence="18 19">
    <name type="scientific">Dimargaris cristalligena</name>
    <dbReference type="NCBI Taxonomy" id="215637"/>
    <lineage>
        <taxon>Eukaryota</taxon>
        <taxon>Fungi</taxon>
        <taxon>Fungi incertae sedis</taxon>
        <taxon>Zoopagomycota</taxon>
        <taxon>Kickxellomycotina</taxon>
        <taxon>Dimargaritomycetes</taxon>
        <taxon>Dimargaritales</taxon>
        <taxon>Dimargaritaceae</taxon>
        <taxon>Dimargaris</taxon>
    </lineage>
</organism>
<evidence type="ECO:0000256" key="8">
    <source>
        <dbReference type="ARBA" id="ARBA00022763"/>
    </source>
</evidence>
<keyword evidence="8" id="KW-0227">DNA damage</keyword>
<protein>
    <recommendedName>
        <fullName evidence="5">DNA repair protein RAD50</fullName>
    </recommendedName>
</protein>
<dbReference type="GO" id="GO:0051880">
    <property type="term" value="F:G-quadruplex DNA binding"/>
    <property type="evidence" value="ECO:0007669"/>
    <property type="project" value="TreeGrafter"/>
</dbReference>
<dbReference type="GO" id="GO:0007004">
    <property type="term" value="P:telomere maintenance via telomerase"/>
    <property type="evidence" value="ECO:0007669"/>
    <property type="project" value="TreeGrafter"/>
</dbReference>
<evidence type="ECO:0000259" key="17">
    <source>
        <dbReference type="Pfam" id="PF13476"/>
    </source>
</evidence>
<gene>
    <name evidence="18" type="ORF">BJ085DRAFT_32357</name>
</gene>
<dbReference type="STRING" id="215637.A0A4P9ZVY8"/>
<dbReference type="EMBL" id="ML002589">
    <property type="protein sequence ID" value="RKP36820.1"/>
    <property type="molecule type" value="Genomic_DNA"/>
</dbReference>
<evidence type="ECO:0000256" key="16">
    <source>
        <dbReference type="SAM" id="MobiDB-lite"/>
    </source>
</evidence>
<evidence type="ECO:0000256" key="12">
    <source>
        <dbReference type="ARBA" id="ARBA00023204"/>
    </source>
</evidence>
<evidence type="ECO:0000256" key="13">
    <source>
        <dbReference type="ARBA" id="ARBA00023242"/>
    </source>
</evidence>
<evidence type="ECO:0000256" key="10">
    <source>
        <dbReference type="ARBA" id="ARBA00022833"/>
    </source>
</evidence>
<comment type="catalytic activity">
    <reaction evidence="14">
        <text>ATP + H2O = ADP + phosphate + H(+)</text>
        <dbReference type="Rhea" id="RHEA:13065"/>
        <dbReference type="ChEBI" id="CHEBI:15377"/>
        <dbReference type="ChEBI" id="CHEBI:15378"/>
        <dbReference type="ChEBI" id="CHEBI:30616"/>
        <dbReference type="ChEBI" id="CHEBI:43474"/>
        <dbReference type="ChEBI" id="CHEBI:456216"/>
    </reaction>
</comment>
<dbReference type="InterPro" id="IPR038729">
    <property type="entry name" value="Rad50/SbcC_AAA"/>
</dbReference>
<dbReference type="GO" id="GO:0070192">
    <property type="term" value="P:chromosome organization involved in meiotic cell cycle"/>
    <property type="evidence" value="ECO:0007669"/>
    <property type="project" value="TreeGrafter"/>
</dbReference>
<feature type="coiled-coil region" evidence="15">
    <location>
        <begin position="407"/>
        <end position="434"/>
    </location>
</feature>
<evidence type="ECO:0000256" key="2">
    <source>
        <dbReference type="ARBA" id="ARBA00004123"/>
    </source>
</evidence>